<dbReference type="PANTHER" id="PTHR16059">
    <property type="entry name" value="ANTHRAX TOXIN RECEPTOR"/>
    <property type="match status" value="1"/>
</dbReference>
<proteinExistence type="inferred from homology"/>
<dbReference type="GO" id="GO:0005886">
    <property type="term" value="C:plasma membrane"/>
    <property type="evidence" value="ECO:0007669"/>
    <property type="project" value="TreeGrafter"/>
</dbReference>
<accession>A0A8C5S4H9</accession>
<evidence type="ECO:0000256" key="8">
    <source>
        <dbReference type="SAM" id="SignalP"/>
    </source>
</evidence>
<dbReference type="GeneTree" id="ENSGT00940000156320"/>
<dbReference type="AlphaFoldDB" id="A0A8C5S4H9"/>
<sequence>MRISFIVFSMQATVVLPLTQDRQNIQRGIEDLQNVKPGGETYMHEGLQKANDQIAKEKGSSSVIIALTDGKLEGLIPHYAKKEADNARSMGARVYCVGVLNFNQQQLESIADSKDQVFPVREGFQALRGIINSAIGSTRDFILYCHGLSVFLLSSQLYEFCRAFKSEMLTVGVVHVLDLIFCSQRLFL</sequence>
<dbReference type="GO" id="GO:0004888">
    <property type="term" value="F:transmembrane signaling receptor activity"/>
    <property type="evidence" value="ECO:0007669"/>
    <property type="project" value="TreeGrafter"/>
</dbReference>
<dbReference type="Pfam" id="PF00092">
    <property type="entry name" value="VWA"/>
    <property type="match status" value="1"/>
</dbReference>
<evidence type="ECO:0000313" key="10">
    <source>
        <dbReference type="Ensembl" id="ENSLLTP00000013160.1"/>
    </source>
</evidence>
<dbReference type="Gene3D" id="3.40.50.410">
    <property type="entry name" value="von Willebrand factor, type A domain"/>
    <property type="match status" value="1"/>
</dbReference>
<dbReference type="GO" id="GO:0009986">
    <property type="term" value="C:cell surface"/>
    <property type="evidence" value="ECO:0007669"/>
    <property type="project" value="TreeGrafter"/>
</dbReference>
<evidence type="ECO:0000256" key="4">
    <source>
        <dbReference type="ARBA" id="ARBA00022723"/>
    </source>
</evidence>
<dbReference type="Ensembl" id="ENSLLTT00000013666.1">
    <property type="protein sequence ID" value="ENSLLTP00000013160.1"/>
    <property type="gene ID" value="ENSLLTG00000010050.1"/>
</dbReference>
<dbReference type="PANTHER" id="PTHR16059:SF13">
    <property type="entry name" value="ANTHRAX TOXIN RECEPTOR 2"/>
    <property type="match status" value="1"/>
</dbReference>
<dbReference type="InterPro" id="IPR036465">
    <property type="entry name" value="vWFA_dom_sf"/>
</dbReference>
<evidence type="ECO:0000256" key="5">
    <source>
        <dbReference type="ARBA" id="ARBA00022729"/>
    </source>
</evidence>
<evidence type="ECO:0000256" key="6">
    <source>
        <dbReference type="ARBA" id="ARBA00022989"/>
    </source>
</evidence>
<dbReference type="GO" id="GO:0046872">
    <property type="term" value="F:metal ion binding"/>
    <property type="evidence" value="ECO:0007669"/>
    <property type="project" value="UniProtKB-KW"/>
</dbReference>
<evidence type="ECO:0000313" key="11">
    <source>
        <dbReference type="Proteomes" id="UP000694406"/>
    </source>
</evidence>
<protein>
    <recommendedName>
        <fullName evidence="9">VWFA domain-containing protein</fullName>
    </recommendedName>
</protein>
<evidence type="ECO:0000256" key="2">
    <source>
        <dbReference type="ARBA" id="ARBA00008095"/>
    </source>
</evidence>
<feature type="chain" id="PRO_5033991542" description="VWFA domain-containing protein" evidence="8">
    <location>
        <begin position="18"/>
        <end position="188"/>
    </location>
</feature>
<evidence type="ECO:0000256" key="1">
    <source>
        <dbReference type="ARBA" id="ARBA00004479"/>
    </source>
</evidence>
<evidence type="ECO:0000259" key="9">
    <source>
        <dbReference type="PROSITE" id="PS50234"/>
    </source>
</evidence>
<feature type="signal peptide" evidence="8">
    <location>
        <begin position="1"/>
        <end position="17"/>
    </location>
</feature>
<reference evidence="10" key="1">
    <citation type="submission" date="2025-08" db="UniProtKB">
        <authorList>
            <consortium name="Ensembl"/>
        </authorList>
    </citation>
    <scope>IDENTIFICATION</scope>
</reference>
<comment type="similarity">
    <text evidence="2">Belongs to the ATR family.</text>
</comment>
<name>A0A8C5S4H9_LATLA</name>
<keyword evidence="11" id="KW-1185">Reference proteome</keyword>
<keyword evidence="6" id="KW-1133">Transmembrane helix</keyword>
<dbReference type="PROSITE" id="PS50234">
    <property type="entry name" value="VWFA"/>
    <property type="match status" value="1"/>
</dbReference>
<reference evidence="10" key="2">
    <citation type="submission" date="2025-09" db="UniProtKB">
        <authorList>
            <consortium name="Ensembl"/>
        </authorList>
    </citation>
    <scope>IDENTIFICATION</scope>
</reference>
<evidence type="ECO:0000256" key="7">
    <source>
        <dbReference type="ARBA" id="ARBA00023136"/>
    </source>
</evidence>
<dbReference type="FunFam" id="3.40.50.410:FF:000024">
    <property type="entry name" value="Anthrax toxin receptor"/>
    <property type="match status" value="1"/>
</dbReference>
<keyword evidence="5 8" id="KW-0732">Signal</keyword>
<keyword evidence="4" id="KW-0479">Metal-binding</keyword>
<comment type="subcellular location">
    <subcellularLocation>
        <location evidence="1">Membrane</location>
        <topology evidence="1">Single-pass type I membrane protein</topology>
    </subcellularLocation>
</comment>
<evidence type="ECO:0000256" key="3">
    <source>
        <dbReference type="ARBA" id="ARBA00022692"/>
    </source>
</evidence>
<dbReference type="Proteomes" id="UP000694406">
    <property type="component" value="Unplaced"/>
</dbReference>
<feature type="domain" description="VWFA" evidence="9">
    <location>
        <begin position="1"/>
        <end position="135"/>
    </location>
</feature>
<dbReference type="SUPFAM" id="SSF53300">
    <property type="entry name" value="vWA-like"/>
    <property type="match status" value="1"/>
</dbReference>
<keyword evidence="3" id="KW-0812">Transmembrane</keyword>
<organism evidence="10 11">
    <name type="scientific">Laticauda laticaudata</name>
    <name type="common">Blue-ringed sea krait</name>
    <name type="synonym">Blue-lipped sea krait</name>
    <dbReference type="NCBI Taxonomy" id="8630"/>
    <lineage>
        <taxon>Eukaryota</taxon>
        <taxon>Metazoa</taxon>
        <taxon>Chordata</taxon>
        <taxon>Craniata</taxon>
        <taxon>Vertebrata</taxon>
        <taxon>Euteleostomi</taxon>
        <taxon>Lepidosauria</taxon>
        <taxon>Squamata</taxon>
        <taxon>Bifurcata</taxon>
        <taxon>Unidentata</taxon>
        <taxon>Episquamata</taxon>
        <taxon>Toxicofera</taxon>
        <taxon>Serpentes</taxon>
        <taxon>Colubroidea</taxon>
        <taxon>Elapidae</taxon>
        <taxon>Laticaudinae</taxon>
        <taxon>Laticauda</taxon>
    </lineage>
</organism>
<dbReference type="InterPro" id="IPR002035">
    <property type="entry name" value="VWF_A"/>
</dbReference>
<keyword evidence="7" id="KW-0472">Membrane</keyword>